<dbReference type="Proteomes" id="UP000607397">
    <property type="component" value="Unassembled WGS sequence"/>
</dbReference>
<evidence type="ECO:0000313" key="2">
    <source>
        <dbReference type="EMBL" id="NCJ08246.1"/>
    </source>
</evidence>
<dbReference type="RefSeq" id="WP_161826722.1">
    <property type="nucleotide sequence ID" value="NZ_WVIC01000045.1"/>
</dbReference>
<protein>
    <submittedName>
        <fullName evidence="2">Uncharacterized protein</fullName>
    </submittedName>
</protein>
<dbReference type="InterPro" id="IPR047813">
    <property type="entry name" value="HmpF"/>
</dbReference>
<dbReference type="Gene3D" id="1.10.287.1490">
    <property type="match status" value="1"/>
</dbReference>
<gene>
    <name evidence="2" type="ORF">GS597_17375</name>
</gene>
<keyword evidence="3" id="KW-1185">Reference proteome</keyword>
<feature type="coiled-coil region" evidence="1">
    <location>
        <begin position="448"/>
        <end position="514"/>
    </location>
</feature>
<evidence type="ECO:0000313" key="3">
    <source>
        <dbReference type="Proteomes" id="UP000607397"/>
    </source>
</evidence>
<dbReference type="EMBL" id="WVIC01000045">
    <property type="protein sequence ID" value="NCJ08246.1"/>
    <property type="molecule type" value="Genomic_DNA"/>
</dbReference>
<name>A0A8K2A1Z8_9CYAN</name>
<accession>A0A8K2A1Z8</accession>
<evidence type="ECO:0000256" key="1">
    <source>
        <dbReference type="SAM" id="Coils"/>
    </source>
</evidence>
<comment type="caution">
    <text evidence="2">The sequence shown here is derived from an EMBL/GenBank/DDBJ whole genome shotgun (WGS) entry which is preliminary data.</text>
</comment>
<keyword evidence="1" id="KW-0175">Coiled coil</keyword>
<proteinExistence type="predicted"/>
<dbReference type="NCBIfam" id="NF038350">
    <property type="entry name" value="taxis_HmpF"/>
    <property type="match status" value="1"/>
</dbReference>
<organism evidence="2 3">
    <name type="scientific">Petrachloros mirabilis ULC683</name>
    <dbReference type="NCBI Taxonomy" id="2781853"/>
    <lineage>
        <taxon>Bacteria</taxon>
        <taxon>Bacillati</taxon>
        <taxon>Cyanobacteriota</taxon>
        <taxon>Cyanophyceae</taxon>
        <taxon>Synechococcales</taxon>
        <taxon>Petrachlorosaceae</taxon>
        <taxon>Petrachloros</taxon>
        <taxon>Petrachloros mirabilis</taxon>
    </lineage>
</organism>
<feature type="coiled-coil region" evidence="1">
    <location>
        <begin position="107"/>
        <end position="165"/>
    </location>
</feature>
<reference evidence="2" key="1">
    <citation type="submission" date="2019-12" db="EMBL/GenBank/DDBJ databases">
        <title>High-Quality draft genome sequences of three cyanobacteria isolated from the limestone walls of the Old Cathedral of Coimbra.</title>
        <authorList>
            <person name="Tiago I."/>
            <person name="Soares F."/>
            <person name="Portugal A."/>
        </authorList>
    </citation>
    <scope>NUCLEOTIDE SEQUENCE [LARGE SCALE GENOMIC DNA]</scope>
    <source>
        <strain evidence="2">C</strain>
    </source>
</reference>
<feature type="coiled-coil region" evidence="1">
    <location>
        <begin position="354"/>
        <end position="410"/>
    </location>
</feature>
<sequence>MQYLAEVHRKSGFIGHRTEVKLLARQQSEQNWAMVSGEELLPAEAASDFGDGVLVLVEVDSNQNVKNVQDATRHLIGILKNFSRMKEKFRSQEEEIEGWKQSLIYQSQELTRREVDMEARAEELQQLESEAQKIEQQRQEFEESRNQILQLKEQVERDRQQLEEAWGRLHTAQREFEENNASQSTGLSDEQVHQMELLLHQLESLALVTDTTRNRIDQALSGVEAQQGFVSSVYQTLEQERQQAQHRQDEINHQWHQLHSAQQLWQEQQRTIETNTLDLRVQEQVLGFKVNQLQERQGQLEAYAQSLRQLHEIQQGMTGGAQVNLRALWEISLSDLEAETTKLQQEMTKLSSFVNDQEEELTLQQQAIDELQVKINQASEYDRMTLAGDLEDEKQRYQLLDQTLKGQRETLQEKEAVVKVHQEVLTQRHGSQNAMPAKDHLMELGAAIQSLEQKQSEGEQGIRRLQADIEHLQAVIQQMRPGLESMVSAQEQRRGQLEQQAQSLKDEQASLSEQWGRVNTYQQLLEPTQNHLNGLRSQLMQLASEDWQQLQETEAQHRQSTAELKQLLVTLGKAPEFAPSSS</sequence>
<dbReference type="AlphaFoldDB" id="A0A8K2A1Z8"/>